<evidence type="ECO:0008006" key="7">
    <source>
        <dbReference type="Google" id="ProtNLM"/>
    </source>
</evidence>
<feature type="repeat" description="WD" evidence="3">
    <location>
        <begin position="541"/>
        <end position="572"/>
    </location>
</feature>
<dbReference type="SUPFAM" id="SSF50978">
    <property type="entry name" value="WD40 repeat-like"/>
    <property type="match status" value="1"/>
</dbReference>
<name>M4BZL9_HYAAE</name>
<dbReference type="PROSITE" id="PS50294">
    <property type="entry name" value="WD_REPEATS_REGION"/>
    <property type="match status" value="3"/>
</dbReference>
<dbReference type="Proteomes" id="UP000011713">
    <property type="component" value="Unassembled WGS sequence"/>
</dbReference>
<dbReference type="PANTHER" id="PTHR22847:SF637">
    <property type="entry name" value="WD REPEAT DOMAIN 5B"/>
    <property type="match status" value="1"/>
</dbReference>
<proteinExistence type="predicted"/>
<protein>
    <recommendedName>
        <fullName evidence="7">Anaphase-promoting complex subunit 4 WD40 domain-containing protein</fullName>
    </recommendedName>
</protein>
<dbReference type="eggNOG" id="KOG0266">
    <property type="taxonomic scope" value="Eukaryota"/>
</dbReference>
<keyword evidence="2" id="KW-0677">Repeat</keyword>
<organism evidence="5 6">
    <name type="scientific">Hyaloperonospora arabidopsidis (strain Emoy2)</name>
    <name type="common">Downy mildew agent</name>
    <name type="synonym">Peronospora arabidopsidis</name>
    <dbReference type="NCBI Taxonomy" id="559515"/>
    <lineage>
        <taxon>Eukaryota</taxon>
        <taxon>Sar</taxon>
        <taxon>Stramenopiles</taxon>
        <taxon>Oomycota</taxon>
        <taxon>Peronosporomycetes</taxon>
        <taxon>Peronosporales</taxon>
        <taxon>Peronosporaceae</taxon>
        <taxon>Hyaloperonospora</taxon>
    </lineage>
</organism>
<feature type="repeat" description="WD" evidence="3">
    <location>
        <begin position="149"/>
        <end position="184"/>
    </location>
</feature>
<feature type="repeat" description="WD" evidence="3">
    <location>
        <begin position="194"/>
        <end position="235"/>
    </location>
</feature>
<dbReference type="STRING" id="559515.M4BZL9"/>
<evidence type="ECO:0000256" key="2">
    <source>
        <dbReference type="ARBA" id="ARBA00022737"/>
    </source>
</evidence>
<dbReference type="PROSITE" id="PS50082">
    <property type="entry name" value="WD_REPEATS_2"/>
    <property type="match status" value="3"/>
</dbReference>
<dbReference type="PRINTS" id="PR00320">
    <property type="entry name" value="GPROTEINBRPT"/>
</dbReference>
<evidence type="ECO:0000256" key="1">
    <source>
        <dbReference type="ARBA" id="ARBA00022574"/>
    </source>
</evidence>
<dbReference type="SMART" id="SM00320">
    <property type="entry name" value="WD40"/>
    <property type="match status" value="6"/>
</dbReference>
<feature type="region of interest" description="Disordered" evidence="4">
    <location>
        <begin position="460"/>
        <end position="496"/>
    </location>
</feature>
<keyword evidence="1 3" id="KW-0853">WD repeat</keyword>
<keyword evidence="6" id="KW-1185">Reference proteome</keyword>
<dbReference type="Pfam" id="PF00400">
    <property type="entry name" value="WD40"/>
    <property type="match status" value="3"/>
</dbReference>
<dbReference type="EMBL" id="JH598063">
    <property type="status" value="NOT_ANNOTATED_CDS"/>
    <property type="molecule type" value="Genomic_DNA"/>
</dbReference>
<accession>M4BZL9</accession>
<evidence type="ECO:0000256" key="3">
    <source>
        <dbReference type="PROSITE-ProRule" id="PRU00221"/>
    </source>
</evidence>
<feature type="compositionally biased region" description="Low complexity" evidence="4">
    <location>
        <begin position="462"/>
        <end position="472"/>
    </location>
</feature>
<evidence type="ECO:0000256" key="4">
    <source>
        <dbReference type="SAM" id="MobiDB-lite"/>
    </source>
</evidence>
<dbReference type="InterPro" id="IPR019775">
    <property type="entry name" value="WD40_repeat_CS"/>
</dbReference>
<dbReference type="InterPro" id="IPR001680">
    <property type="entry name" value="WD40_rpt"/>
</dbReference>
<dbReference type="InterPro" id="IPR020472">
    <property type="entry name" value="WD40_PAC1"/>
</dbReference>
<dbReference type="OMA" id="SWIARIM"/>
<dbReference type="InterPro" id="IPR036322">
    <property type="entry name" value="WD40_repeat_dom_sf"/>
</dbReference>
<dbReference type="Gene3D" id="2.130.10.10">
    <property type="entry name" value="YVTN repeat-like/Quinoprotein amine dehydrogenase"/>
    <property type="match status" value="2"/>
</dbReference>
<dbReference type="PANTHER" id="PTHR22847">
    <property type="entry name" value="WD40 REPEAT PROTEIN"/>
    <property type="match status" value="1"/>
</dbReference>
<sequence>MASETHLRTQYEYKLILPVHFPSRSSRRTNCFGQTLRSWIARIMTSSARFTSSPSSMINLSVRIGYIYKNQEVRLDSAHAPSSVTRAAAAEPFALADLLAAPVSPATAESSSFRRTHGISGAPLLGTKGELYDPDADGDARVLVHKSTLRAHAGAVYTAKFSPCGRLLASGGFDCKVMLWDVTTKFNQPQLAALSSHTQLVIDVSWAEDSATLLSASYDHSVKLWDVEKNQLLTSKEVEGLVQCVAFNMAGTDTMKTIELEFVSVLDAMDNDGTDITCVACVVCLCAVQKQDNNQFFLGSSKCCLHMVDARSEVCRTWSNDAMVNALHVSHDGLTVTTGDSKFWDVRMDTCLEELSVLNDPAKHAISHIHASPASDGGDDGRFLGVNSYDNVLRVYDRRSKLISSRGLQRGAGGGNDARDDQLQLVRSVTGHKNKNWPIKSSFFRGDGYKYKLALPPRGRLDGSLGSTSGTSLRHKLSGSDAEEFPDSSGERGSMGSSHEMLLIATGSADHHIYLHDVTPSTHAVDASGSGNHTQTLVQTIDGHNDRVYCVDFHPTEPILASASADCSIKIWLPCSGSSSVSRVAKTKT</sequence>
<evidence type="ECO:0000313" key="5">
    <source>
        <dbReference type="EnsemblProtists" id="HpaP812042"/>
    </source>
</evidence>
<dbReference type="InterPro" id="IPR015943">
    <property type="entry name" value="WD40/YVTN_repeat-like_dom_sf"/>
</dbReference>
<dbReference type="AlphaFoldDB" id="M4BZL9"/>
<dbReference type="VEuPathDB" id="FungiDB:HpaG812042"/>
<dbReference type="PROSITE" id="PS00678">
    <property type="entry name" value="WD_REPEATS_1"/>
    <property type="match status" value="2"/>
</dbReference>
<evidence type="ECO:0000313" key="6">
    <source>
        <dbReference type="Proteomes" id="UP000011713"/>
    </source>
</evidence>
<dbReference type="GO" id="GO:1990234">
    <property type="term" value="C:transferase complex"/>
    <property type="evidence" value="ECO:0007669"/>
    <property type="project" value="UniProtKB-ARBA"/>
</dbReference>
<reference evidence="5" key="2">
    <citation type="submission" date="2015-06" db="UniProtKB">
        <authorList>
            <consortium name="EnsemblProtists"/>
        </authorList>
    </citation>
    <scope>IDENTIFICATION</scope>
    <source>
        <strain evidence="5">Emoy2</strain>
    </source>
</reference>
<dbReference type="InParanoid" id="M4BZL9"/>
<dbReference type="EnsemblProtists" id="HpaT812042">
    <property type="protein sequence ID" value="HpaP812042"/>
    <property type="gene ID" value="HpaG812042"/>
</dbReference>
<reference evidence="6" key="1">
    <citation type="journal article" date="2010" name="Science">
        <title>Signatures of adaptation to obligate biotrophy in the Hyaloperonospora arabidopsidis genome.</title>
        <authorList>
            <person name="Baxter L."/>
            <person name="Tripathy S."/>
            <person name="Ishaque N."/>
            <person name="Boot N."/>
            <person name="Cabral A."/>
            <person name="Kemen E."/>
            <person name="Thines M."/>
            <person name="Ah-Fong A."/>
            <person name="Anderson R."/>
            <person name="Badejoko W."/>
            <person name="Bittner-Eddy P."/>
            <person name="Boore J.L."/>
            <person name="Chibucos M.C."/>
            <person name="Coates M."/>
            <person name="Dehal P."/>
            <person name="Delehaunty K."/>
            <person name="Dong S."/>
            <person name="Downton P."/>
            <person name="Dumas B."/>
            <person name="Fabro G."/>
            <person name="Fronick C."/>
            <person name="Fuerstenberg S.I."/>
            <person name="Fulton L."/>
            <person name="Gaulin E."/>
            <person name="Govers F."/>
            <person name="Hughes L."/>
            <person name="Humphray S."/>
            <person name="Jiang R.H."/>
            <person name="Judelson H."/>
            <person name="Kamoun S."/>
            <person name="Kyung K."/>
            <person name="Meijer H."/>
            <person name="Minx P."/>
            <person name="Morris P."/>
            <person name="Nelson J."/>
            <person name="Phuntumart V."/>
            <person name="Qutob D."/>
            <person name="Rehmany A."/>
            <person name="Rougon-Cardoso A."/>
            <person name="Ryden P."/>
            <person name="Torto-Alalibo T."/>
            <person name="Studholme D."/>
            <person name="Wang Y."/>
            <person name="Win J."/>
            <person name="Wood J."/>
            <person name="Clifton S.W."/>
            <person name="Rogers J."/>
            <person name="Van den Ackerveken G."/>
            <person name="Jones J.D."/>
            <person name="McDowell J.M."/>
            <person name="Beynon J."/>
            <person name="Tyler B.M."/>
        </authorList>
    </citation>
    <scope>NUCLEOTIDE SEQUENCE [LARGE SCALE GENOMIC DNA]</scope>
    <source>
        <strain evidence="6">Emoy2</strain>
    </source>
</reference>
<dbReference type="HOGENOM" id="CLU_043898_0_0_1"/>